<organism evidence="7 8">
    <name type="scientific">candidate division WWE3 bacterium RIFCSPHIGHO2_01_FULL_42_13</name>
    <dbReference type="NCBI Taxonomy" id="1802617"/>
    <lineage>
        <taxon>Bacteria</taxon>
        <taxon>Katanobacteria</taxon>
    </lineage>
</organism>
<name>A0A1F4USL0_UNCKA</name>
<dbReference type="InterPro" id="IPR000740">
    <property type="entry name" value="GrpE"/>
</dbReference>
<dbReference type="PANTHER" id="PTHR21237:SF23">
    <property type="entry name" value="GRPE PROTEIN HOMOLOG, MITOCHONDRIAL"/>
    <property type="match status" value="1"/>
</dbReference>
<comment type="subunit">
    <text evidence="3">Homodimer.</text>
</comment>
<keyword evidence="2 3" id="KW-0143">Chaperone</keyword>
<dbReference type="InterPro" id="IPR013805">
    <property type="entry name" value="GrpE_CC"/>
</dbReference>
<dbReference type="GO" id="GO:0051087">
    <property type="term" value="F:protein-folding chaperone binding"/>
    <property type="evidence" value="ECO:0007669"/>
    <property type="project" value="InterPro"/>
</dbReference>
<dbReference type="GO" id="GO:0006457">
    <property type="term" value="P:protein folding"/>
    <property type="evidence" value="ECO:0007669"/>
    <property type="project" value="InterPro"/>
</dbReference>
<dbReference type="STRING" id="1802617.A2886_01475"/>
<dbReference type="Gene3D" id="2.30.22.10">
    <property type="entry name" value="Head domain of nucleotide exchange factor GrpE"/>
    <property type="match status" value="1"/>
</dbReference>
<comment type="function">
    <text evidence="3 4">Participates actively in the response to hyperosmotic and heat shock by preventing the aggregation of stress-denatured proteins, in association with DnaK and GrpE. It is the nucleotide exchange factor for DnaK and may function as a thermosensor. Unfolded proteins bind initially to DnaJ; upon interaction with the DnaJ-bound protein, DnaK hydrolyzes its bound ATP, resulting in the formation of a stable complex. GrpE releases ADP from DnaK; ATP binding to DnaK triggers the release of the substrate protein, thus completing the reaction cycle. Several rounds of ATP-dependent interactions between DnaJ, DnaK and GrpE are required for fully efficient folding.</text>
</comment>
<gene>
    <name evidence="3" type="primary">grpE</name>
    <name evidence="7" type="ORF">A2886_01475</name>
</gene>
<keyword evidence="3" id="KW-0963">Cytoplasm</keyword>
<dbReference type="AlphaFoldDB" id="A0A1F4USL0"/>
<evidence type="ECO:0000256" key="5">
    <source>
        <dbReference type="RuleBase" id="RU004478"/>
    </source>
</evidence>
<comment type="caution">
    <text evidence="7">The sequence shown here is derived from an EMBL/GenBank/DDBJ whole genome shotgun (WGS) entry which is preliminary data.</text>
</comment>
<dbReference type="SUPFAM" id="SSF51064">
    <property type="entry name" value="Head domain of nucleotide exchange factor GrpE"/>
    <property type="match status" value="1"/>
</dbReference>
<evidence type="ECO:0000256" key="1">
    <source>
        <dbReference type="ARBA" id="ARBA00009054"/>
    </source>
</evidence>
<reference evidence="7 8" key="1">
    <citation type="journal article" date="2016" name="Nat. Commun.">
        <title>Thousands of microbial genomes shed light on interconnected biogeochemical processes in an aquifer system.</title>
        <authorList>
            <person name="Anantharaman K."/>
            <person name="Brown C.T."/>
            <person name="Hug L.A."/>
            <person name="Sharon I."/>
            <person name="Castelle C.J."/>
            <person name="Probst A.J."/>
            <person name="Thomas B.C."/>
            <person name="Singh A."/>
            <person name="Wilkins M.J."/>
            <person name="Karaoz U."/>
            <person name="Brodie E.L."/>
            <person name="Williams K.H."/>
            <person name="Hubbard S.S."/>
            <person name="Banfield J.F."/>
        </authorList>
    </citation>
    <scope>NUCLEOTIDE SEQUENCE [LARGE SCALE GENOMIC DNA]</scope>
</reference>
<dbReference type="SUPFAM" id="SSF58014">
    <property type="entry name" value="Coiled-coil domain of nucleotide exchange factor GrpE"/>
    <property type="match status" value="1"/>
</dbReference>
<dbReference type="PROSITE" id="PS01071">
    <property type="entry name" value="GRPE"/>
    <property type="match status" value="1"/>
</dbReference>
<dbReference type="PRINTS" id="PR00773">
    <property type="entry name" value="GRPEPROTEIN"/>
</dbReference>
<keyword evidence="3 4" id="KW-0346">Stress response</keyword>
<dbReference type="Pfam" id="PF01025">
    <property type="entry name" value="GrpE"/>
    <property type="match status" value="1"/>
</dbReference>
<dbReference type="Gene3D" id="3.90.20.20">
    <property type="match status" value="1"/>
</dbReference>
<accession>A0A1F4USL0</accession>
<dbReference type="GO" id="GO:0005829">
    <property type="term" value="C:cytosol"/>
    <property type="evidence" value="ECO:0007669"/>
    <property type="project" value="TreeGrafter"/>
</dbReference>
<sequence length="157" mass="17901">MTKKKDELKNKDNVAAEDAKRVEELENNWKRALADYQNLQKRVAEERESIVKFANAMLVLRVLPILDNLLLMHKHDEDPGLKMTIKEFEKILAEEGVKEIEAEGKGFDPHAMEAIEKVKGEEGKVIEVLQKGYMYKNKVLRPARVKVGGATSAKEEN</sequence>
<dbReference type="PANTHER" id="PTHR21237">
    <property type="entry name" value="GRPE PROTEIN"/>
    <property type="match status" value="1"/>
</dbReference>
<proteinExistence type="inferred from homology"/>
<evidence type="ECO:0000256" key="2">
    <source>
        <dbReference type="ARBA" id="ARBA00023186"/>
    </source>
</evidence>
<comment type="subcellular location">
    <subcellularLocation>
        <location evidence="3">Cytoplasm</location>
    </subcellularLocation>
</comment>
<evidence type="ECO:0000313" key="7">
    <source>
        <dbReference type="EMBL" id="OGC47909.1"/>
    </source>
</evidence>
<comment type="similarity">
    <text evidence="1 3 5">Belongs to the GrpE family.</text>
</comment>
<dbReference type="EMBL" id="MEVA01000001">
    <property type="protein sequence ID" value="OGC47909.1"/>
    <property type="molecule type" value="Genomic_DNA"/>
</dbReference>
<feature type="region of interest" description="Disordered" evidence="6">
    <location>
        <begin position="1"/>
        <end position="20"/>
    </location>
</feature>
<evidence type="ECO:0000313" key="8">
    <source>
        <dbReference type="Proteomes" id="UP000176608"/>
    </source>
</evidence>
<evidence type="ECO:0000256" key="3">
    <source>
        <dbReference type="HAMAP-Rule" id="MF_01151"/>
    </source>
</evidence>
<evidence type="ECO:0000256" key="6">
    <source>
        <dbReference type="SAM" id="MobiDB-lite"/>
    </source>
</evidence>
<dbReference type="GO" id="GO:0042803">
    <property type="term" value="F:protein homodimerization activity"/>
    <property type="evidence" value="ECO:0007669"/>
    <property type="project" value="InterPro"/>
</dbReference>
<dbReference type="CDD" id="cd00446">
    <property type="entry name" value="GrpE"/>
    <property type="match status" value="1"/>
</dbReference>
<dbReference type="GO" id="GO:0051082">
    <property type="term" value="F:unfolded protein binding"/>
    <property type="evidence" value="ECO:0007669"/>
    <property type="project" value="TreeGrafter"/>
</dbReference>
<protein>
    <recommendedName>
        <fullName evidence="3 4">Protein GrpE</fullName>
    </recommendedName>
    <alternativeName>
        <fullName evidence="3">HSP-70 cofactor</fullName>
    </alternativeName>
</protein>
<dbReference type="Proteomes" id="UP000176608">
    <property type="component" value="Unassembled WGS sequence"/>
</dbReference>
<dbReference type="HAMAP" id="MF_01151">
    <property type="entry name" value="GrpE"/>
    <property type="match status" value="1"/>
</dbReference>
<dbReference type="InterPro" id="IPR009012">
    <property type="entry name" value="GrpE_head"/>
</dbReference>
<dbReference type="GO" id="GO:0000774">
    <property type="term" value="F:adenyl-nucleotide exchange factor activity"/>
    <property type="evidence" value="ECO:0007669"/>
    <property type="project" value="InterPro"/>
</dbReference>
<evidence type="ECO:0000256" key="4">
    <source>
        <dbReference type="RuleBase" id="RU000639"/>
    </source>
</evidence>